<organism evidence="8 9">
    <name type="scientific">Inhella gelatinilytica</name>
    <dbReference type="NCBI Taxonomy" id="2795030"/>
    <lineage>
        <taxon>Bacteria</taxon>
        <taxon>Pseudomonadati</taxon>
        <taxon>Pseudomonadota</taxon>
        <taxon>Betaproteobacteria</taxon>
        <taxon>Burkholderiales</taxon>
        <taxon>Sphaerotilaceae</taxon>
        <taxon>Inhella</taxon>
    </lineage>
</organism>
<dbReference type="InterPro" id="IPR013762">
    <property type="entry name" value="Integrase-like_cat_sf"/>
</dbReference>
<dbReference type="Pfam" id="PF00589">
    <property type="entry name" value="Phage_integrase"/>
    <property type="match status" value="1"/>
</dbReference>
<accession>A0A931J040</accession>
<dbReference type="GO" id="GO:0015074">
    <property type="term" value="P:DNA integration"/>
    <property type="evidence" value="ECO:0007669"/>
    <property type="project" value="UniProtKB-KW"/>
</dbReference>
<evidence type="ECO:0000313" key="9">
    <source>
        <dbReference type="Proteomes" id="UP000620139"/>
    </source>
</evidence>
<dbReference type="SUPFAM" id="SSF56349">
    <property type="entry name" value="DNA breaking-rejoining enzymes"/>
    <property type="match status" value="1"/>
</dbReference>
<dbReference type="PANTHER" id="PTHR30349">
    <property type="entry name" value="PHAGE INTEGRASE-RELATED"/>
    <property type="match status" value="1"/>
</dbReference>
<dbReference type="InterPro" id="IPR010998">
    <property type="entry name" value="Integrase_recombinase_N"/>
</dbReference>
<keyword evidence="9" id="KW-1185">Reference proteome</keyword>
<gene>
    <name evidence="8" type="ORF">I7X43_09590</name>
</gene>
<sequence>MQQAPHGHETEFAPLRGQARPLRLVAPMPPLKAPKLLDQVRERIRYLHYSQRTEDAYLHWIRAFVRFHGLRHPTELGAPEVEAFLRFLASERRVAPSTHNQALAALIFLYAKVLGLALPWMQEIGRPRASRHVPVVLTPSEVTAVLDGLQGEHRLLGRLLYGTGLRISEALQLRVKDVDFGHQALVVRQGKGKKDRIVMLPSSLQASLKDQLLAAHALWEEDVAGDRSGVELSDALERKYPRAGHSWAWFWVFPRDHHSTDPRSGVVRRHHLYDQTFQRAFKRAVQAARITKLVTPHTLRHCFATHLLQSGYDIRTVQDLLGHADVATTMIYTHVLKLGGGAVRSPLDGLGLA</sequence>
<evidence type="ECO:0000256" key="5">
    <source>
        <dbReference type="PROSITE-ProRule" id="PRU01248"/>
    </source>
</evidence>
<keyword evidence="4" id="KW-0233">DNA recombination</keyword>
<dbReference type="GO" id="GO:0006310">
    <property type="term" value="P:DNA recombination"/>
    <property type="evidence" value="ECO:0007669"/>
    <property type="project" value="UniProtKB-KW"/>
</dbReference>
<evidence type="ECO:0000256" key="4">
    <source>
        <dbReference type="ARBA" id="ARBA00023172"/>
    </source>
</evidence>
<dbReference type="NCBIfam" id="TIGR02249">
    <property type="entry name" value="integrase_gron"/>
    <property type="match status" value="1"/>
</dbReference>
<reference evidence="8" key="1">
    <citation type="submission" date="2020-12" db="EMBL/GenBank/DDBJ databases">
        <title>The genome sequence of Inhella sp. 4Y17.</title>
        <authorList>
            <person name="Liu Y."/>
        </authorList>
    </citation>
    <scope>NUCLEOTIDE SEQUENCE</scope>
    <source>
        <strain evidence="8">4Y10</strain>
    </source>
</reference>
<dbReference type="InterPro" id="IPR011010">
    <property type="entry name" value="DNA_brk_join_enz"/>
</dbReference>
<dbReference type="InterPro" id="IPR002104">
    <property type="entry name" value="Integrase_catalytic"/>
</dbReference>
<keyword evidence="2" id="KW-0229">DNA integration</keyword>
<dbReference type="InterPro" id="IPR044068">
    <property type="entry name" value="CB"/>
</dbReference>
<feature type="domain" description="Tyr recombinase" evidence="6">
    <location>
        <begin position="132"/>
        <end position="345"/>
    </location>
</feature>
<proteinExistence type="inferred from homology"/>
<dbReference type="InterPro" id="IPR050090">
    <property type="entry name" value="Tyrosine_recombinase_XerCD"/>
</dbReference>
<dbReference type="PROSITE" id="PS51900">
    <property type="entry name" value="CB"/>
    <property type="match status" value="1"/>
</dbReference>
<evidence type="ECO:0000313" key="8">
    <source>
        <dbReference type="EMBL" id="MBH9553103.1"/>
    </source>
</evidence>
<evidence type="ECO:0000259" key="6">
    <source>
        <dbReference type="PROSITE" id="PS51898"/>
    </source>
</evidence>
<evidence type="ECO:0000256" key="2">
    <source>
        <dbReference type="ARBA" id="ARBA00022908"/>
    </source>
</evidence>
<protein>
    <submittedName>
        <fullName evidence="8">Integron integrase</fullName>
    </submittedName>
</protein>
<evidence type="ECO:0000256" key="1">
    <source>
        <dbReference type="ARBA" id="ARBA00008857"/>
    </source>
</evidence>
<dbReference type="PROSITE" id="PS51898">
    <property type="entry name" value="TYR_RECOMBINASE"/>
    <property type="match status" value="1"/>
</dbReference>
<dbReference type="InterPro" id="IPR004107">
    <property type="entry name" value="Integrase_SAM-like_N"/>
</dbReference>
<feature type="domain" description="Core-binding (CB)" evidence="7">
    <location>
        <begin position="34"/>
        <end position="114"/>
    </location>
</feature>
<dbReference type="PANTHER" id="PTHR30349:SF64">
    <property type="entry name" value="PROPHAGE INTEGRASE INTD-RELATED"/>
    <property type="match status" value="1"/>
</dbReference>
<dbReference type="EMBL" id="JAEDAL010000004">
    <property type="protein sequence ID" value="MBH9553103.1"/>
    <property type="molecule type" value="Genomic_DNA"/>
</dbReference>
<name>A0A931J040_9BURK</name>
<evidence type="ECO:0000256" key="3">
    <source>
        <dbReference type="ARBA" id="ARBA00023125"/>
    </source>
</evidence>
<dbReference type="Gene3D" id="1.10.150.130">
    <property type="match status" value="1"/>
</dbReference>
<comment type="caution">
    <text evidence="8">The sequence shown here is derived from an EMBL/GenBank/DDBJ whole genome shotgun (WGS) entry which is preliminary data.</text>
</comment>
<keyword evidence="3 5" id="KW-0238">DNA-binding</keyword>
<dbReference type="AlphaFoldDB" id="A0A931J040"/>
<comment type="similarity">
    <text evidence="1">Belongs to the 'phage' integrase family.</text>
</comment>
<dbReference type="Pfam" id="PF13495">
    <property type="entry name" value="Phage_int_SAM_4"/>
    <property type="match status" value="1"/>
</dbReference>
<dbReference type="NCBIfam" id="NF011946">
    <property type="entry name" value="PRK15417.1"/>
    <property type="match status" value="1"/>
</dbReference>
<dbReference type="GO" id="GO:0003677">
    <property type="term" value="F:DNA binding"/>
    <property type="evidence" value="ECO:0007669"/>
    <property type="project" value="UniProtKB-UniRule"/>
</dbReference>
<dbReference type="InterPro" id="IPR011946">
    <property type="entry name" value="Integrase_integron-type"/>
</dbReference>
<dbReference type="CDD" id="cd01193">
    <property type="entry name" value="INT_IntI_C"/>
    <property type="match status" value="1"/>
</dbReference>
<evidence type="ECO:0000259" key="7">
    <source>
        <dbReference type="PROSITE" id="PS51900"/>
    </source>
</evidence>
<dbReference type="Proteomes" id="UP000620139">
    <property type="component" value="Unassembled WGS sequence"/>
</dbReference>
<dbReference type="Gene3D" id="1.10.443.10">
    <property type="entry name" value="Intergrase catalytic core"/>
    <property type="match status" value="1"/>
</dbReference>